<keyword evidence="6 8" id="KW-0830">Ubiquinone</keyword>
<dbReference type="HAMAP" id="MF_00425">
    <property type="entry name" value="NqrA"/>
    <property type="match status" value="1"/>
</dbReference>
<dbReference type="Proteomes" id="UP000177583">
    <property type="component" value="Unassembled WGS sequence"/>
</dbReference>
<dbReference type="Pfam" id="PF11973">
    <property type="entry name" value="NQRA_SLBB"/>
    <property type="match status" value="1"/>
</dbReference>
<evidence type="ECO:0000256" key="1">
    <source>
        <dbReference type="ARBA" id="ARBA00022448"/>
    </source>
</evidence>
<reference evidence="12 13" key="1">
    <citation type="journal article" date="2016" name="Nat. Commun.">
        <title>Thousands of microbial genomes shed light on interconnected biogeochemical processes in an aquifer system.</title>
        <authorList>
            <person name="Anantharaman K."/>
            <person name="Brown C.T."/>
            <person name="Hug L.A."/>
            <person name="Sharon I."/>
            <person name="Castelle C.J."/>
            <person name="Probst A.J."/>
            <person name="Thomas B.C."/>
            <person name="Singh A."/>
            <person name="Wilkins M.J."/>
            <person name="Karaoz U."/>
            <person name="Brodie E.L."/>
            <person name="Williams K.H."/>
            <person name="Hubbard S.S."/>
            <person name="Banfield J.F."/>
        </authorList>
    </citation>
    <scope>NUCLEOTIDE SEQUENCE [LARGE SCALE GENOMIC DNA]</scope>
</reference>
<keyword evidence="5 8" id="KW-0406">Ion transport</keyword>
<dbReference type="EC" id="7.2.1.1" evidence="8"/>
<evidence type="ECO:0000259" key="9">
    <source>
        <dbReference type="Pfam" id="PF05896"/>
    </source>
</evidence>
<evidence type="ECO:0000259" key="11">
    <source>
        <dbReference type="Pfam" id="PF24836"/>
    </source>
</evidence>
<keyword evidence="3 8" id="KW-0520">NAD</keyword>
<evidence type="ECO:0000256" key="8">
    <source>
        <dbReference type="HAMAP-Rule" id="MF_00425"/>
    </source>
</evidence>
<name>A0A1F6GN47_9PROT</name>
<dbReference type="NCBIfam" id="NF003759">
    <property type="entry name" value="PRK05352.1-2"/>
    <property type="match status" value="1"/>
</dbReference>
<evidence type="ECO:0000313" key="13">
    <source>
        <dbReference type="Proteomes" id="UP000177583"/>
    </source>
</evidence>
<keyword evidence="1 8" id="KW-0813">Transport</keyword>
<evidence type="ECO:0000256" key="5">
    <source>
        <dbReference type="ARBA" id="ARBA00023065"/>
    </source>
</evidence>
<dbReference type="PANTHER" id="PTHR37839:SF1">
    <property type="entry name" value="NA(+)-TRANSLOCATING NADH-QUINONE REDUCTASE SUBUNIT A"/>
    <property type="match status" value="1"/>
</dbReference>
<dbReference type="NCBIfam" id="TIGR01936">
    <property type="entry name" value="nqrA"/>
    <property type="match status" value="1"/>
</dbReference>
<gene>
    <name evidence="8" type="primary">nqrA</name>
    <name evidence="12" type="ORF">A2557_12760</name>
</gene>
<evidence type="ECO:0000259" key="10">
    <source>
        <dbReference type="Pfam" id="PF11973"/>
    </source>
</evidence>
<dbReference type="InterPro" id="IPR056147">
    <property type="entry name" value="NQRA_N"/>
</dbReference>
<dbReference type="Pfam" id="PF05896">
    <property type="entry name" value="NQRA_N"/>
    <property type="match status" value="1"/>
</dbReference>
<keyword evidence="2 8" id="KW-1278">Translocase</keyword>
<dbReference type="InterPro" id="IPR056148">
    <property type="entry name" value="NQRA_2nd"/>
</dbReference>
<dbReference type="GO" id="GO:0016655">
    <property type="term" value="F:oxidoreductase activity, acting on NAD(P)H, quinone or similar compound as acceptor"/>
    <property type="evidence" value="ECO:0007669"/>
    <property type="project" value="UniProtKB-UniRule"/>
</dbReference>
<feature type="domain" description="NqrA second alpha/beta" evidence="11">
    <location>
        <begin position="113"/>
        <end position="257"/>
    </location>
</feature>
<evidence type="ECO:0000313" key="12">
    <source>
        <dbReference type="EMBL" id="OGG99460.1"/>
    </source>
</evidence>
<dbReference type="GO" id="GO:0006814">
    <property type="term" value="P:sodium ion transport"/>
    <property type="evidence" value="ECO:0007669"/>
    <property type="project" value="UniProtKB-UniRule"/>
</dbReference>
<comment type="similarity">
    <text evidence="8">Belongs to the NqrA family.</text>
</comment>
<keyword evidence="7 8" id="KW-0739">Sodium transport</keyword>
<proteinExistence type="inferred from homology"/>
<comment type="subunit">
    <text evidence="8">Composed of six subunits; NqrA, NqrB, NqrC, NqrD, NqrE and NqrF.</text>
</comment>
<dbReference type="InterPro" id="IPR022615">
    <property type="entry name" value="NqrA_C_domain"/>
</dbReference>
<sequence>MITIKKGLDLPINGKPAQKITQAHPVTQVALVGPDYNGMMPTMAVAVGDRVKLGQEVFRDKKNPGVIYTAPGAGTVKEINRGDKRVLQSLVIELDGNEAVSFETCPLADFDRLSAEQIRTNLVASGLWTAFRTRPFSKVPHVGSSPSSIFVTAMDTDPFRVDPAVVLAEHSEAFNAGLNLLCKLTEGRVYLCKETDSNIPSGHNKKIFLAEFAGPHPAGLAGTHIHFLDPVHAHKTVWSINFQDVVAFAKLFETGKLFVERVVALGGAPVIMPRLLKTRLGANLNELTEGELRKGNNRVVSGSVFWGRNAVAPFNFLGRYHQNLSILAEGTERDFLGWLKPGMDKFSIKRVFQSALNPRATFDFTTSTGGSKRAMVPIGAFNAVMPLDIQPVHLLRNLIMGDTDTAQLLGALELDEEDLGLCTFVCTGKYEYGTILRKNLTLIEKEG</sequence>
<accession>A0A1F6GN47</accession>
<comment type="caution">
    <text evidence="12">The sequence shown here is derived from an EMBL/GenBank/DDBJ whole genome shotgun (WGS) entry which is preliminary data.</text>
</comment>
<evidence type="ECO:0000256" key="3">
    <source>
        <dbReference type="ARBA" id="ARBA00023027"/>
    </source>
</evidence>
<dbReference type="PANTHER" id="PTHR37839">
    <property type="entry name" value="NA(+)-TRANSLOCATING NADH-QUINONE REDUCTASE SUBUNIT A"/>
    <property type="match status" value="1"/>
</dbReference>
<dbReference type="AlphaFoldDB" id="A0A1F6GN47"/>
<evidence type="ECO:0000256" key="2">
    <source>
        <dbReference type="ARBA" id="ARBA00022967"/>
    </source>
</evidence>
<comment type="function">
    <text evidence="8">NQR complex catalyzes the reduction of ubiquinone-1 to ubiquinol by two successive reactions, coupled with the transport of Na(+) ions from the cytoplasm to the periplasm. NqrA to NqrE are probably involved in the second step, the conversion of ubisemiquinone to ubiquinol.</text>
</comment>
<comment type="catalytic activity">
    <reaction evidence="8">
        <text>a ubiquinone + n Na(+)(in) + NADH + H(+) = a ubiquinol + n Na(+)(out) + NAD(+)</text>
        <dbReference type="Rhea" id="RHEA:47748"/>
        <dbReference type="Rhea" id="RHEA-COMP:9565"/>
        <dbReference type="Rhea" id="RHEA-COMP:9566"/>
        <dbReference type="ChEBI" id="CHEBI:15378"/>
        <dbReference type="ChEBI" id="CHEBI:16389"/>
        <dbReference type="ChEBI" id="CHEBI:17976"/>
        <dbReference type="ChEBI" id="CHEBI:29101"/>
        <dbReference type="ChEBI" id="CHEBI:57540"/>
        <dbReference type="ChEBI" id="CHEBI:57945"/>
        <dbReference type="EC" id="7.2.1.1"/>
    </reaction>
</comment>
<evidence type="ECO:0000256" key="4">
    <source>
        <dbReference type="ARBA" id="ARBA00023053"/>
    </source>
</evidence>
<organism evidence="12 13">
    <name type="scientific">Candidatus Lambdaproteobacteria bacterium RIFOXYD2_FULL_56_26</name>
    <dbReference type="NCBI Taxonomy" id="1817773"/>
    <lineage>
        <taxon>Bacteria</taxon>
        <taxon>Pseudomonadati</taxon>
        <taxon>Pseudomonadota</taxon>
        <taxon>Candidatus Lambdaproteobacteria</taxon>
    </lineage>
</organism>
<dbReference type="Pfam" id="PF24836">
    <property type="entry name" value="NQRA_2nd"/>
    <property type="match status" value="1"/>
</dbReference>
<keyword evidence="4 8" id="KW-0915">Sodium</keyword>
<protein>
    <recommendedName>
        <fullName evidence="8">Na(+)-translocating NADH-quinone reductase subunit A</fullName>
        <shortName evidence="8">Na(+)-NQR subunit A</shortName>
        <shortName evidence="8">Na(+)-translocating NQR subunit A</shortName>
        <ecNumber evidence="8">7.2.1.1</ecNumber>
    </recommendedName>
    <alternativeName>
        <fullName evidence="8">NQR complex subunit A</fullName>
    </alternativeName>
    <alternativeName>
        <fullName evidence="8">NQR-1 subunit A</fullName>
    </alternativeName>
</protein>
<feature type="domain" description="NqrA N-terminal barrel-sandwich hybrid" evidence="9">
    <location>
        <begin position="2"/>
        <end position="95"/>
    </location>
</feature>
<evidence type="ECO:0000256" key="6">
    <source>
        <dbReference type="ARBA" id="ARBA00023075"/>
    </source>
</evidence>
<feature type="domain" description="Na(+)-translocating NADH-quinone reductase subunit A C-terminal" evidence="10">
    <location>
        <begin position="262"/>
        <end position="310"/>
    </location>
</feature>
<dbReference type="InterPro" id="IPR008703">
    <property type="entry name" value="NqrA"/>
</dbReference>
<dbReference type="EMBL" id="MFNF01000057">
    <property type="protein sequence ID" value="OGG99460.1"/>
    <property type="molecule type" value="Genomic_DNA"/>
</dbReference>
<evidence type="ECO:0000256" key="7">
    <source>
        <dbReference type="ARBA" id="ARBA00023201"/>
    </source>
</evidence>